<reference evidence="2" key="1">
    <citation type="submission" date="2022-11" db="UniProtKB">
        <authorList>
            <consortium name="WormBaseParasite"/>
        </authorList>
    </citation>
    <scope>IDENTIFICATION</scope>
</reference>
<organism evidence="1 2">
    <name type="scientific">Panagrolaimus sp. ES5</name>
    <dbReference type="NCBI Taxonomy" id="591445"/>
    <lineage>
        <taxon>Eukaryota</taxon>
        <taxon>Metazoa</taxon>
        <taxon>Ecdysozoa</taxon>
        <taxon>Nematoda</taxon>
        <taxon>Chromadorea</taxon>
        <taxon>Rhabditida</taxon>
        <taxon>Tylenchina</taxon>
        <taxon>Panagrolaimomorpha</taxon>
        <taxon>Panagrolaimoidea</taxon>
        <taxon>Panagrolaimidae</taxon>
        <taxon>Panagrolaimus</taxon>
    </lineage>
</organism>
<dbReference type="Proteomes" id="UP000887579">
    <property type="component" value="Unplaced"/>
</dbReference>
<evidence type="ECO:0000313" key="2">
    <source>
        <dbReference type="WBParaSite" id="ES5_v2.g11211.t1"/>
    </source>
</evidence>
<protein>
    <submittedName>
        <fullName evidence="2">Uncharacterized protein</fullName>
    </submittedName>
</protein>
<evidence type="ECO:0000313" key="1">
    <source>
        <dbReference type="Proteomes" id="UP000887579"/>
    </source>
</evidence>
<name>A0AC34F2C3_9BILA</name>
<sequence>MTNSTGRFRVGKVVGDPGATSLEIPTTTTEKRIKRGRWECKEWYDHETTNNDTKRQAKAPLAQWNDISFPVPILNHNNHHINNNNSGNMLTPTNLLSQQNDLHSSSTASSLHSHPPLAHETAIFSMEEQSDDSDRENNLPEFNSRFIVTPGMDIHTTNSSSTTPSTSIEKPNSLPLPPVVNIPTSRSKLFGTSPDILSGRATPLEMQLHYGLERSLSGGGGNIFYPLFDPQTSSTPTNGNMLGSSVSSQD</sequence>
<proteinExistence type="predicted"/>
<dbReference type="WBParaSite" id="ES5_v2.g11211.t1">
    <property type="protein sequence ID" value="ES5_v2.g11211.t1"/>
    <property type="gene ID" value="ES5_v2.g11211"/>
</dbReference>
<accession>A0AC34F2C3</accession>